<gene>
    <name evidence="1" type="ORF">CR513_18435</name>
</gene>
<protein>
    <submittedName>
        <fullName evidence="1">Uncharacterized protein</fullName>
    </submittedName>
</protein>
<evidence type="ECO:0000313" key="1">
    <source>
        <dbReference type="EMBL" id="RDX98615.1"/>
    </source>
</evidence>
<dbReference type="Proteomes" id="UP000257109">
    <property type="component" value="Unassembled WGS sequence"/>
</dbReference>
<organism evidence="1 2">
    <name type="scientific">Mucuna pruriens</name>
    <name type="common">Velvet bean</name>
    <name type="synonym">Dolichos pruriens</name>
    <dbReference type="NCBI Taxonomy" id="157652"/>
    <lineage>
        <taxon>Eukaryota</taxon>
        <taxon>Viridiplantae</taxon>
        <taxon>Streptophyta</taxon>
        <taxon>Embryophyta</taxon>
        <taxon>Tracheophyta</taxon>
        <taxon>Spermatophyta</taxon>
        <taxon>Magnoliopsida</taxon>
        <taxon>eudicotyledons</taxon>
        <taxon>Gunneridae</taxon>
        <taxon>Pentapetalae</taxon>
        <taxon>rosids</taxon>
        <taxon>fabids</taxon>
        <taxon>Fabales</taxon>
        <taxon>Fabaceae</taxon>
        <taxon>Papilionoideae</taxon>
        <taxon>50 kb inversion clade</taxon>
        <taxon>NPAAA clade</taxon>
        <taxon>indigoferoid/millettioid clade</taxon>
        <taxon>Phaseoleae</taxon>
        <taxon>Mucuna</taxon>
    </lineage>
</organism>
<evidence type="ECO:0000313" key="2">
    <source>
        <dbReference type="Proteomes" id="UP000257109"/>
    </source>
</evidence>
<feature type="non-terminal residue" evidence="1">
    <location>
        <position position="1"/>
    </location>
</feature>
<name>A0A371H756_MUCPR</name>
<comment type="caution">
    <text evidence="1">The sequence shown here is derived from an EMBL/GenBank/DDBJ whole genome shotgun (WGS) entry which is preliminary data.</text>
</comment>
<dbReference type="EMBL" id="QJKJ01003410">
    <property type="protein sequence ID" value="RDX98615.1"/>
    <property type="molecule type" value="Genomic_DNA"/>
</dbReference>
<proteinExistence type="predicted"/>
<accession>A0A371H756</accession>
<dbReference type="AlphaFoldDB" id="A0A371H756"/>
<keyword evidence="2" id="KW-1185">Reference proteome</keyword>
<reference evidence="1" key="1">
    <citation type="submission" date="2018-05" db="EMBL/GenBank/DDBJ databases">
        <title>Draft genome of Mucuna pruriens seed.</title>
        <authorList>
            <person name="Nnadi N.E."/>
            <person name="Vos R."/>
            <person name="Hasami M.H."/>
            <person name="Devisetty U.K."/>
            <person name="Aguiy J.C."/>
        </authorList>
    </citation>
    <scope>NUCLEOTIDE SEQUENCE [LARGE SCALE GENOMIC DNA]</scope>
    <source>
        <strain evidence="1">JCA_2017</strain>
    </source>
</reference>
<sequence length="291" mass="33227">MWYLLAEVPSKQISRKKIYPVVKVAGYGWLSGEVEAFPSWLRTKEDIVKLCEEVSLTLANYSGLFITKSCSATETMIMRPQEEEAYFIYLYKTFFSRTRVTIPFDSFEVDIFNVLNVIATQLHPHSWAVMQTFRVLCHCLHMETTAAKFLHHYSVSQYQKSGWISLSGIHKISVLRGIRCFFALMGNLNGGERRYSDVRLGRSRGLEQVTQRAELADKKKVFKSILAAQEPVATSNVPLTTLVVLALPSMVDKSSPQTSASRFIFENLQLISRIHLSKEVYFENSSDLCRD</sequence>